<feature type="transmembrane region" description="Helical" evidence="1">
    <location>
        <begin position="549"/>
        <end position="570"/>
    </location>
</feature>
<keyword evidence="1" id="KW-0812">Transmembrane</keyword>
<dbReference type="EMBL" id="RQYT01000015">
    <property type="protein sequence ID" value="RRD49527.1"/>
    <property type="molecule type" value="Genomic_DNA"/>
</dbReference>
<comment type="caution">
    <text evidence="3">The sequence shown here is derived from an EMBL/GenBank/DDBJ whole genome shotgun (WGS) entry which is preliminary data.</text>
</comment>
<feature type="transmembrane region" description="Helical" evidence="1">
    <location>
        <begin position="591"/>
        <end position="609"/>
    </location>
</feature>
<name>A0A3P1WUP1_9ACTN</name>
<feature type="transmembrane region" description="Helical" evidence="1">
    <location>
        <begin position="286"/>
        <end position="311"/>
    </location>
</feature>
<reference evidence="3 4" key="1">
    <citation type="submission" date="2018-11" db="EMBL/GenBank/DDBJ databases">
        <title>Genomes From Bacteria Associated with the Canine Oral Cavity: a Test Case for Automated Genome-Based Taxonomic Assignment.</title>
        <authorList>
            <person name="Coil D.A."/>
            <person name="Jospin G."/>
            <person name="Darling A.E."/>
            <person name="Wallis C."/>
            <person name="Davis I.J."/>
            <person name="Harris S."/>
            <person name="Eisen J.A."/>
            <person name="Holcombe L.J."/>
            <person name="O'Flynn C."/>
        </authorList>
    </citation>
    <scope>NUCLEOTIDE SEQUENCE [LARGE SCALE GENOMIC DNA]</scope>
    <source>
        <strain evidence="3 4">OH2822_COT-296</strain>
    </source>
</reference>
<evidence type="ECO:0000256" key="2">
    <source>
        <dbReference type="SAM" id="SignalP"/>
    </source>
</evidence>
<evidence type="ECO:0000256" key="1">
    <source>
        <dbReference type="SAM" id="Phobius"/>
    </source>
</evidence>
<keyword evidence="2" id="KW-0732">Signal</keyword>
<keyword evidence="1" id="KW-0472">Membrane</keyword>
<dbReference type="RefSeq" id="WP_125227933.1">
    <property type="nucleotide sequence ID" value="NZ_RQYT01000015.1"/>
</dbReference>
<feature type="chain" id="PRO_5038996671" evidence="2">
    <location>
        <begin position="20"/>
        <end position="675"/>
    </location>
</feature>
<dbReference type="AlphaFoldDB" id="A0A3P1WUP1"/>
<feature type="transmembrane region" description="Helical" evidence="1">
    <location>
        <begin position="642"/>
        <end position="663"/>
    </location>
</feature>
<feature type="transmembrane region" description="Helical" evidence="1">
    <location>
        <begin position="164"/>
        <end position="182"/>
    </location>
</feature>
<accession>A0A3P1WUP1</accession>
<evidence type="ECO:0000313" key="4">
    <source>
        <dbReference type="Proteomes" id="UP000280935"/>
    </source>
</evidence>
<proteinExistence type="predicted"/>
<feature type="signal peptide" evidence="2">
    <location>
        <begin position="1"/>
        <end position="19"/>
    </location>
</feature>
<protein>
    <submittedName>
        <fullName evidence="3">Uncharacterized protein</fullName>
    </submittedName>
</protein>
<gene>
    <name evidence="3" type="ORF">EII35_07970</name>
</gene>
<evidence type="ECO:0000313" key="3">
    <source>
        <dbReference type="EMBL" id="RRD49527.1"/>
    </source>
</evidence>
<dbReference type="Proteomes" id="UP000280935">
    <property type="component" value="Unassembled WGS sequence"/>
</dbReference>
<sequence>MRCLLVASWIVALVLSALTVEGRSSGTPLTSDAVVEVTEWHGEQRITELRRDLTALAAAEGVVIGQVEPDVRDNRGSRIMYLTGPGAEGIIAEPPRVDFGSAMRTSFAPMAEIEFQDPVGDWVVLGRQDAVPVLAEALRSRGATVETRQNERWPRLEVPGNLEIAVGLMIASSAAALVLSRTRRAAICRLHGGSATGFAVKEFGPLGALWVGSGVLLLAVGGLWLLATQGGIGLLEWAAHSASTGIWFLWFAVVGAMATLGAVWRTDLVRALKGELPARGMIAASWAMRLGAIVLALAAIGHCLSLATAAASRQRSLEAMRSVPGAHLMFIGGALYSNEAQNAMGAVMGPWLQGQAESGRLLLAAPRESPVGQLVYVNRRYLASHPLQLSDGRDVRDVVGDDEVALLVPEDRWAERELIAADARESMEFEVGMGADVPTVVLMTPARQRLPLFGIPDETAGWSSHSAGLESTWVEEPIVLVVPNGGFNAYVSAAGEGRVLFFDAEALIQEIEADPVLAGYVTSLTPVEVRASRHAAEALIAFRMAALEAGIAGVIALMAGASLAVSYSGLRGPSILVRHLHGRHALGSYRWLLLAEVALALGALSWLPWQVMQRRAHFEALVAATEGGIGLGPPPELRVADLLPGALVVLVVSGGLVMMLFWVHRRIIRKGVSEA</sequence>
<dbReference type="OrthoDB" id="5125523at2"/>
<organism evidence="3 4">
    <name type="scientific">Arachnia propionica</name>
    <dbReference type="NCBI Taxonomy" id="1750"/>
    <lineage>
        <taxon>Bacteria</taxon>
        <taxon>Bacillati</taxon>
        <taxon>Actinomycetota</taxon>
        <taxon>Actinomycetes</taxon>
        <taxon>Propionibacteriales</taxon>
        <taxon>Propionibacteriaceae</taxon>
        <taxon>Arachnia</taxon>
    </lineage>
</organism>
<feature type="transmembrane region" description="Helical" evidence="1">
    <location>
        <begin position="247"/>
        <end position="265"/>
    </location>
</feature>
<feature type="transmembrane region" description="Helical" evidence="1">
    <location>
        <begin position="203"/>
        <end position="227"/>
    </location>
</feature>
<keyword evidence="1" id="KW-1133">Transmembrane helix</keyword>